<dbReference type="GO" id="GO:0032259">
    <property type="term" value="P:methylation"/>
    <property type="evidence" value="ECO:0007669"/>
    <property type="project" value="UniProtKB-KW"/>
</dbReference>
<dbReference type="GO" id="GO:0018064">
    <property type="term" value="F:protein-L-histidine N-tele-methyltransferase activity"/>
    <property type="evidence" value="ECO:0007669"/>
    <property type="project" value="UniProtKB-EC"/>
</dbReference>
<evidence type="ECO:0000256" key="1">
    <source>
        <dbReference type="ARBA" id="ARBA00004123"/>
    </source>
</evidence>
<dbReference type="PANTHER" id="PTHR14614:SF39">
    <property type="entry name" value="HISTIDINE PROTEIN METHYLTRANSFERASE 1 HOMOLOG"/>
    <property type="match status" value="1"/>
</dbReference>
<dbReference type="EMBL" id="JACAZE010000009">
    <property type="protein sequence ID" value="KAF7305767.1"/>
    <property type="molecule type" value="Genomic_DNA"/>
</dbReference>
<reference evidence="12" key="1">
    <citation type="submission" date="2020-05" db="EMBL/GenBank/DDBJ databases">
        <title>Mycena genomes resolve the evolution of fungal bioluminescence.</title>
        <authorList>
            <person name="Tsai I.J."/>
        </authorList>
    </citation>
    <scope>NUCLEOTIDE SEQUENCE</scope>
    <source>
        <strain evidence="12">110903Hualien_Pintung</strain>
    </source>
</reference>
<keyword evidence="7" id="KW-0949">S-adenosyl-L-methionine</keyword>
<evidence type="ECO:0000313" key="13">
    <source>
        <dbReference type="Proteomes" id="UP000613580"/>
    </source>
</evidence>
<gene>
    <name evidence="12" type="ORF">HMN09_00730400</name>
</gene>
<feature type="region of interest" description="Disordered" evidence="11">
    <location>
        <begin position="213"/>
        <end position="232"/>
    </location>
</feature>
<name>A0A8H6SVU7_MYCCL</name>
<keyword evidence="4" id="KW-0963">Cytoplasm</keyword>
<dbReference type="InterPro" id="IPR019410">
    <property type="entry name" value="Methyltransf_16"/>
</dbReference>
<sequence>MFKFGFEIDEDGDISQPQAPEEQPQRDVVQVEPFSELSVAQLLDALPSQLSYSPLLIPLSSARETITLARRDLFDARFQLISAGTGADDEEPRNETESSALNFLDAPSDLVPGVYEGGLKTWECSLDLVHYVDGIAGTSGGSYFAGKRILEAGCGTAIPSTYILSQLFHEEPTPEGAELHLQDYNASVVELITFPNIVLAWYMSPASQRYRSSVAPDSDAGTLPLADPTSPGELPMTSELKEAFSASLELHNIRLRFFSGPWQSLAAHLLAAKYDIVLTSETIYRVDAVPALIQLLRAASGEQTICLVAAKVLYFGVGGGVAEFVAALEKESKGWGWKANPRTVWERTTGVGRKILQIEWT</sequence>
<keyword evidence="5" id="KW-0489">Methyltransferase</keyword>
<dbReference type="GO" id="GO:0005634">
    <property type="term" value="C:nucleus"/>
    <property type="evidence" value="ECO:0007669"/>
    <property type="project" value="UniProtKB-SubCell"/>
</dbReference>
<dbReference type="OrthoDB" id="1723750at2759"/>
<evidence type="ECO:0000256" key="4">
    <source>
        <dbReference type="ARBA" id="ARBA00022490"/>
    </source>
</evidence>
<keyword evidence="6" id="KW-0808">Transferase</keyword>
<evidence type="ECO:0000256" key="10">
    <source>
        <dbReference type="PROSITE-ProRule" id="PRU00259"/>
    </source>
</evidence>
<dbReference type="Proteomes" id="UP000613580">
    <property type="component" value="Unassembled WGS sequence"/>
</dbReference>
<evidence type="ECO:0000256" key="11">
    <source>
        <dbReference type="SAM" id="MobiDB-lite"/>
    </source>
</evidence>
<comment type="similarity">
    <text evidence="9">Belongs to the methyltransferase superfamily. METTL18 family.</text>
</comment>
<keyword evidence="13" id="KW-1185">Reference proteome</keyword>
<organism evidence="12 13">
    <name type="scientific">Mycena chlorophos</name>
    <name type="common">Agaric fungus</name>
    <name type="synonym">Agaricus chlorophos</name>
    <dbReference type="NCBI Taxonomy" id="658473"/>
    <lineage>
        <taxon>Eukaryota</taxon>
        <taxon>Fungi</taxon>
        <taxon>Dikarya</taxon>
        <taxon>Basidiomycota</taxon>
        <taxon>Agaricomycotina</taxon>
        <taxon>Agaricomycetes</taxon>
        <taxon>Agaricomycetidae</taxon>
        <taxon>Agaricales</taxon>
        <taxon>Marasmiineae</taxon>
        <taxon>Mycenaceae</taxon>
        <taxon>Mycena</taxon>
    </lineage>
</organism>
<evidence type="ECO:0000313" key="12">
    <source>
        <dbReference type="EMBL" id="KAF7305767.1"/>
    </source>
</evidence>
<evidence type="ECO:0000256" key="8">
    <source>
        <dbReference type="ARBA" id="ARBA00023242"/>
    </source>
</evidence>
<evidence type="ECO:0000256" key="7">
    <source>
        <dbReference type="ARBA" id="ARBA00022691"/>
    </source>
</evidence>
<comment type="caution">
    <text evidence="12">The sequence shown here is derived from an EMBL/GenBank/DDBJ whole genome shotgun (WGS) entry which is preliminary data.</text>
</comment>
<dbReference type="SUPFAM" id="SSF53335">
    <property type="entry name" value="S-adenosyl-L-methionine-dependent methyltransferases"/>
    <property type="match status" value="1"/>
</dbReference>
<evidence type="ECO:0000256" key="2">
    <source>
        <dbReference type="ARBA" id="ARBA00004496"/>
    </source>
</evidence>
<dbReference type="InterPro" id="IPR029063">
    <property type="entry name" value="SAM-dependent_MTases_sf"/>
</dbReference>
<dbReference type="Gene3D" id="3.40.50.150">
    <property type="entry name" value="Vaccinia Virus protein VP39"/>
    <property type="match status" value="1"/>
</dbReference>
<dbReference type="AlphaFoldDB" id="A0A8H6SVU7"/>
<keyword evidence="8" id="KW-0539">Nucleus</keyword>
<dbReference type="InterPro" id="IPR000225">
    <property type="entry name" value="Armadillo"/>
</dbReference>
<dbReference type="PANTHER" id="PTHR14614">
    <property type="entry name" value="HEPATOCELLULAR CARCINOMA-ASSOCIATED ANTIGEN"/>
    <property type="match status" value="1"/>
</dbReference>
<dbReference type="PROSITE" id="PS50176">
    <property type="entry name" value="ARM_REPEAT"/>
    <property type="match status" value="1"/>
</dbReference>
<comment type="subcellular location">
    <subcellularLocation>
        <location evidence="2">Cytoplasm</location>
    </subcellularLocation>
    <subcellularLocation>
        <location evidence="1">Nucleus</location>
    </subcellularLocation>
</comment>
<dbReference type="GO" id="GO:0005737">
    <property type="term" value="C:cytoplasm"/>
    <property type="evidence" value="ECO:0007669"/>
    <property type="project" value="UniProtKB-SubCell"/>
</dbReference>
<evidence type="ECO:0000256" key="5">
    <source>
        <dbReference type="ARBA" id="ARBA00022603"/>
    </source>
</evidence>
<dbReference type="EC" id="2.1.1.85" evidence="3"/>
<protein>
    <recommendedName>
        <fullName evidence="3">protein-histidine N-methyltransferase</fullName>
        <ecNumber evidence="3">2.1.1.85</ecNumber>
    </recommendedName>
</protein>
<evidence type="ECO:0000256" key="9">
    <source>
        <dbReference type="ARBA" id="ARBA00038126"/>
    </source>
</evidence>
<evidence type="ECO:0000256" key="6">
    <source>
        <dbReference type="ARBA" id="ARBA00022679"/>
    </source>
</evidence>
<accession>A0A8H6SVU7</accession>
<proteinExistence type="inferred from homology"/>
<evidence type="ECO:0000256" key="3">
    <source>
        <dbReference type="ARBA" id="ARBA00012533"/>
    </source>
</evidence>
<feature type="repeat" description="ARM" evidence="10">
    <location>
        <begin position="287"/>
        <end position="313"/>
    </location>
</feature>